<dbReference type="EMBL" id="DS268527">
    <property type="protein sequence ID" value="EFO86425.1"/>
    <property type="molecule type" value="Genomic_DNA"/>
</dbReference>
<protein>
    <submittedName>
        <fullName evidence="2">Uncharacterized protein</fullName>
    </submittedName>
</protein>
<dbReference type="RefSeq" id="XP_003096601.1">
    <property type="nucleotide sequence ID" value="XM_003096553.1"/>
</dbReference>
<gene>
    <name evidence="2" type="ORF">CRE_01225</name>
    <name evidence="3" type="ORF">GCK72_000843</name>
</gene>
<feature type="transmembrane region" description="Helical" evidence="1">
    <location>
        <begin position="95"/>
        <end position="118"/>
    </location>
</feature>
<proteinExistence type="predicted"/>
<dbReference type="InParanoid" id="E3N4P3"/>
<name>E3N4P3_CAERE</name>
<keyword evidence="1" id="KW-0472">Membrane</keyword>
<accession>E3N4P3</accession>
<dbReference type="eggNOG" id="ENOG502TI4C">
    <property type="taxonomic scope" value="Eukaryota"/>
</dbReference>
<dbReference type="Proteomes" id="UP000483820">
    <property type="component" value="Chromosome I"/>
</dbReference>
<dbReference type="OrthoDB" id="5896842at2759"/>
<dbReference type="OMA" id="FGITITM"/>
<evidence type="ECO:0000313" key="3">
    <source>
        <dbReference type="EMBL" id="KAF1769030.1"/>
    </source>
</evidence>
<reference evidence="2" key="1">
    <citation type="submission" date="2007-07" db="EMBL/GenBank/DDBJ databases">
        <title>PCAP assembly of the Caenorhabditis remanei genome.</title>
        <authorList>
            <consortium name="The Caenorhabditis remanei Sequencing Consortium"/>
            <person name="Wilson R.K."/>
        </authorList>
    </citation>
    <scope>NUCLEOTIDE SEQUENCE [LARGE SCALE GENOMIC DNA]</scope>
    <source>
        <strain evidence="2">PB4641</strain>
    </source>
</reference>
<evidence type="ECO:0000313" key="5">
    <source>
        <dbReference type="Proteomes" id="UP000483820"/>
    </source>
</evidence>
<feature type="transmembrane region" description="Helical" evidence="1">
    <location>
        <begin position="68"/>
        <end position="89"/>
    </location>
</feature>
<keyword evidence="4" id="KW-1185">Reference proteome</keyword>
<keyword evidence="1" id="KW-0812">Transmembrane</keyword>
<dbReference type="GeneID" id="9824618"/>
<dbReference type="Proteomes" id="UP000008281">
    <property type="component" value="Unassembled WGS sequence"/>
</dbReference>
<dbReference type="KEGG" id="crq:GCK72_000843"/>
<evidence type="ECO:0000256" key="1">
    <source>
        <dbReference type="SAM" id="Phobius"/>
    </source>
</evidence>
<keyword evidence="1" id="KW-1133">Transmembrane helix</keyword>
<dbReference type="EMBL" id="WUAV01000001">
    <property type="protein sequence ID" value="KAF1769030.1"/>
    <property type="molecule type" value="Genomic_DNA"/>
</dbReference>
<organism evidence="4">
    <name type="scientific">Caenorhabditis remanei</name>
    <name type="common">Caenorhabditis vulgaris</name>
    <dbReference type="NCBI Taxonomy" id="31234"/>
    <lineage>
        <taxon>Eukaryota</taxon>
        <taxon>Metazoa</taxon>
        <taxon>Ecdysozoa</taxon>
        <taxon>Nematoda</taxon>
        <taxon>Chromadorea</taxon>
        <taxon>Rhabditida</taxon>
        <taxon>Rhabditina</taxon>
        <taxon>Rhabditomorpha</taxon>
        <taxon>Rhabditoidea</taxon>
        <taxon>Rhabditidae</taxon>
        <taxon>Peloderinae</taxon>
        <taxon>Caenorhabditis</taxon>
    </lineage>
</organism>
<evidence type="ECO:0000313" key="2">
    <source>
        <dbReference type="EMBL" id="EFO86425.1"/>
    </source>
</evidence>
<sequence length="180" mass="20773">MRTQNESDLEKGTDNEEPRKAAGFEVLTADRNEVIILFPTKYYMLGISAVILIVSIVCWILTKIIYEYFVWSVFSMLSIGLIIFLPEYFSNIINFAIHLCYWIAFSLYVFVKILIVIGNKQDTIEKIKAAKPNPAEQKAVIAELETLVSYVLGCSFVILILAILVTLLIFRFLFFYYKNR</sequence>
<dbReference type="AlphaFoldDB" id="E3N4P3"/>
<evidence type="ECO:0000313" key="4">
    <source>
        <dbReference type="Proteomes" id="UP000008281"/>
    </source>
</evidence>
<dbReference type="HOGENOM" id="CLU_098775_0_0_1"/>
<feature type="transmembrane region" description="Helical" evidence="1">
    <location>
        <begin position="42"/>
        <end position="61"/>
    </location>
</feature>
<reference evidence="3 5" key="2">
    <citation type="submission" date="2019-12" db="EMBL/GenBank/DDBJ databases">
        <title>Chromosome-level assembly of the Caenorhabditis remanei genome.</title>
        <authorList>
            <person name="Teterina A.A."/>
            <person name="Willis J.H."/>
            <person name="Phillips P.C."/>
        </authorList>
    </citation>
    <scope>NUCLEOTIDE SEQUENCE [LARGE SCALE GENOMIC DNA]</scope>
    <source>
        <strain evidence="3 5">PX506</strain>
        <tissue evidence="3">Whole organism</tissue>
    </source>
</reference>
<feature type="transmembrane region" description="Helical" evidence="1">
    <location>
        <begin position="147"/>
        <end position="177"/>
    </location>
</feature>
<dbReference type="CTD" id="9824618"/>